<comment type="caution">
    <text evidence="3">The sequence shown here is derived from an EMBL/GenBank/DDBJ whole genome shotgun (WGS) entry which is preliminary data.</text>
</comment>
<dbReference type="Pfam" id="PF25213">
    <property type="entry name" value="HVO_A0261_N"/>
    <property type="match status" value="1"/>
</dbReference>
<reference evidence="3 4" key="1">
    <citation type="submission" date="2021-06" db="EMBL/GenBank/DDBJ databases">
        <title>Halomicroarcula sp. a new haloarchaeum isolated from saline soil.</title>
        <authorList>
            <person name="Duran-Viseras A."/>
            <person name="Sanchez-Porro C."/>
            <person name="Ventosa A."/>
        </authorList>
    </citation>
    <scope>NUCLEOTIDE SEQUENCE [LARGE SCALE GENOMIC DNA]</scope>
    <source>
        <strain evidence="3 4">F13</strain>
    </source>
</reference>
<dbReference type="SUPFAM" id="SSF46785">
    <property type="entry name" value="Winged helix' DNA-binding domain"/>
    <property type="match status" value="1"/>
</dbReference>
<keyword evidence="4" id="KW-1185">Reference proteome</keyword>
<dbReference type="RefSeq" id="WP_220619235.1">
    <property type="nucleotide sequence ID" value="NZ_RKLR01000006.1"/>
</dbReference>
<dbReference type="InterPro" id="IPR057527">
    <property type="entry name" value="HVO_A0261-like_N"/>
</dbReference>
<dbReference type="Proteomes" id="UP001430377">
    <property type="component" value="Unassembled WGS sequence"/>
</dbReference>
<accession>A0AAW4PT15</accession>
<feature type="domain" description="HVO-A0261-like N-terminal" evidence="2">
    <location>
        <begin position="6"/>
        <end position="89"/>
    </location>
</feature>
<evidence type="ECO:0000313" key="4">
    <source>
        <dbReference type="Proteomes" id="UP001430377"/>
    </source>
</evidence>
<gene>
    <name evidence="3" type="ORF">EGH21_14650</name>
</gene>
<sequence>MDPALDEIDFLTRSNHRVGVMEELTAGVRERRELRAATGASTPTMSRILTDFEDRRWIERSGPNYELTPLGEFVAERFLELREAMAIERKLRDVWQWLPREMEEFSVDCFADAVVSYPGPGYPYEPIERLSHLIEGTTRLRGFDSIVFKSINNEAVCQAVLDGMELEYVYSPTALEQTLAWNPERVMEAASREHCHVYVHDALPDRTRCGLGIVDDRAGICCHDPETGALTAVIDTDAPAAREWAIATFERVRDEARPVEPQAFETPMSSDIHP</sequence>
<dbReference type="InterPro" id="IPR013561">
    <property type="entry name" value="FilR1_middle_dom"/>
</dbReference>
<evidence type="ECO:0000259" key="1">
    <source>
        <dbReference type="Pfam" id="PF08350"/>
    </source>
</evidence>
<dbReference type="Gene3D" id="1.10.10.10">
    <property type="entry name" value="Winged helix-like DNA-binding domain superfamily/Winged helix DNA-binding domain"/>
    <property type="match status" value="1"/>
</dbReference>
<name>A0AAW4PT15_9EURY</name>
<feature type="domain" description="Methanogenesis regulatory protein FilR1 middle" evidence="1">
    <location>
        <begin position="123"/>
        <end position="254"/>
    </location>
</feature>
<dbReference type="InterPro" id="IPR036390">
    <property type="entry name" value="WH_DNA-bd_sf"/>
</dbReference>
<dbReference type="AlphaFoldDB" id="A0AAW4PT15"/>
<proteinExistence type="predicted"/>
<organism evidence="3 4">
    <name type="scientific">Haloarcula rubra</name>
    <dbReference type="NCBI Taxonomy" id="2487747"/>
    <lineage>
        <taxon>Archaea</taxon>
        <taxon>Methanobacteriati</taxon>
        <taxon>Methanobacteriota</taxon>
        <taxon>Stenosarchaea group</taxon>
        <taxon>Halobacteria</taxon>
        <taxon>Halobacteriales</taxon>
        <taxon>Haloarculaceae</taxon>
        <taxon>Haloarcula</taxon>
    </lineage>
</organism>
<dbReference type="InterPro" id="IPR036388">
    <property type="entry name" value="WH-like_DNA-bd_sf"/>
</dbReference>
<protein>
    <submittedName>
        <fullName evidence="3">Transcriptional regulator</fullName>
    </submittedName>
</protein>
<evidence type="ECO:0000259" key="2">
    <source>
        <dbReference type="Pfam" id="PF25213"/>
    </source>
</evidence>
<dbReference type="EMBL" id="RKLR01000006">
    <property type="protein sequence ID" value="MBX0324272.1"/>
    <property type="molecule type" value="Genomic_DNA"/>
</dbReference>
<evidence type="ECO:0000313" key="3">
    <source>
        <dbReference type="EMBL" id="MBX0324272.1"/>
    </source>
</evidence>
<dbReference type="Pfam" id="PF08350">
    <property type="entry name" value="FilR1_middle"/>
    <property type="match status" value="1"/>
</dbReference>